<dbReference type="PRINTS" id="PR00069">
    <property type="entry name" value="ALDKETRDTASE"/>
</dbReference>
<dbReference type="AlphaFoldDB" id="A0AA39L3I9"/>
<feature type="site" description="Lowers pKa of active site Tyr" evidence="5">
    <location>
        <position position="94"/>
    </location>
</feature>
<dbReference type="SUPFAM" id="SSF51430">
    <property type="entry name" value="NAD(P)-linked oxidoreductase"/>
    <property type="match status" value="1"/>
</dbReference>
<name>A0AA39L3I9_SARSR</name>
<dbReference type="InterPro" id="IPR020471">
    <property type="entry name" value="AKR"/>
</dbReference>
<protein>
    <recommendedName>
        <fullName evidence="6">NADP-dependent oxidoreductase domain-containing protein</fullName>
    </recommendedName>
</protein>
<evidence type="ECO:0000256" key="4">
    <source>
        <dbReference type="PIRSR" id="PIRSR000097-2"/>
    </source>
</evidence>
<proteinExistence type="inferred from homology"/>
<dbReference type="PIRSF" id="PIRSF000097">
    <property type="entry name" value="AKR"/>
    <property type="match status" value="1"/>
</dbReference>
<feature type="active site" description="Proton donor" evidence="3">
    <location>
        <position position="69"/>
    </location>
</feature>
<comment type="caution">
    <text evidence="7">The sequence shown here is derived from an EMBL/GenBank/DDBJ whole genome shotgun (WGS) entry which is preliminary data.</text>
</comment>
<organism evidence="7 8">
    <name type="scientific">Sarocladium strictum</name>
    <name type="common">Black bundle disease fungus</name>
    <name type="synonym">Acremonium strictum</name>
    <dbReference type="NCBI Taxonomy" id="5046"/>
    <lineage>
        <taxon>Eukaryota</taxon>
        <taxon>Fungi</taxon>
        <taxon>Dikarya</taxon>
        <taxon>Ascomycota</taxon>
        <taxon>Pezizomycotina</taxon>
        <taxon>Sordariomycetes</taxon>
        <taxon>Hypocreomycetidae</taxon>
        <taxon>Hypocreales</taxon>
        <taxon>Sarocladiaceae</taxon>
        <taxon>Sarocladium</taxon>
    </lineage>
</organism>
<dbReference type="EMBL" id="JAPDFR010000010">
    <property type="protein sequence ID" value="KAK0382832.1"/>
    <property type="molecule type" value="Genomic_DNA"/>
</dbReference>
<dbReference type="Pfam" id="PF00248">
    <property type="entry name" value="Aldo_ket_red"/>
    <property type="match status" value="1"/>
</dbReference>
<accession>A0AA39L3I9</accession>
<dbReference type="PANTHER" id="PTHR43827:SF13">
    <property type="entry name" value="ALDO_KETO REDUCTASE FAMILY PROTEIN"/>
    <property type="match status" value="1"/>
</dbReference>
<dbReference type="InterPro" id="IPR023210">
    <property type="entry name" value="NADP_OxRdtase_dom"/>
</dbReference>
<evidence type="ECO:0000256" key="2">
    <source>
        <dbReference type="ARBA" id="ARBA00023002"/>
    </source>
</evidence>
<evidence type="ECO:0000313" key="8">
    <source>
        <dbReference type="Proteomes" id="UP001175261"/>
    </source>
</evidence>
<dbReference type="FunFam" id="3.20.20.100:FF:000015">
    <property type="entry name" value="Oxidoreductase, aldo/keto reductase family"/>
    <property type="match status" value="1"/>
</dbReference>
<dbReference type="PROSITE" id="PS00063">
    <property type="entry name" value="ALDOKETO_REDUCTASE_3"/>
    <property type="match status" value="1"/>
</dbReference>
<keyword evidence="8" id="KW-1185">Reference proteome</keyword>
<dbReference type="InterPro" id="IPR018170">
    <property type="entry name" value="Aldo/ket_reductase_CS"/>
</dbReference>
<dbReference type="PANTHER" id="PTHR43827">
    <property type="entry name" value="2,5-DIKETO-D-GLUCONIC ACID REDUCTASE"/>
    <property type="match status" value="1"/>
</dbReference>
<dbReference type="PROSITE" id="PS00798">
    <property type="entry name" value="ALDOKETO_REDUCTASE_1"/>
    <property type="match status" value="1"/>
</dbReference>
<gene>
    <name evidence="7" type="ORF">NLU13_9927</name>
</gene>
<feature type="binding site" evidence="4">
    <location>
        <position position="130"/>
    </location>
    <ligand>
        <name>substrate</name>
    </ligand>
</feature>
<reference evidence="7" key="1">
    <citation type="submission" date="2022-10" db="EMBL/GenBank/DDBJ databases">
        <title>Determination and structural analysis of whole genome sequence of Sarocladium strictum F4-1.</title>
        <authorList>
            <person name="Hu L."/>
            <person name="Jiang Y."/>
        </authorList>
    </citation>
    <scope>NUCLEOTIDE SEQUENCE</scope>
    <source>
        <strain evidence="7">F4-1</strain>
    </source>
</reference>
<dbReference type="CDD" id="cd19071">
    <property type="entry name" value="AKR_AKR1-5-like"/>
    <property type="match status" value="1"/>
</dbReference>
<dbReference type="InterPro" id="IPR036812">
    <property type="entry name" value="NAD(P)_OxRdtase_dom_sf"/>
</dbReference>
<evidence type="ECO:0000256" key="3">
    <source>
        <dbReference type="PIRSR" id="PIRSR000097-1"/>
    </source>
</evidence>
<evidence type="ECO:0000256" key="1">
    <source>
        <dbReference type="ARBA" id="ARBA00007905"/>
    </source>
</evidence>
<feature type="domain" description="NADP-dependent oxidoreductase" evidence="6">
    <location>
        <begin position="46"/>
        <end position="283"/>
    </location>
</feature>
<evidence type="ECO:0000256" key="5">
    <source>
        <dbReference type="PIRSR" id="PIRSR000097-3"/>
    </source>
</evidence>
<keyword evidence="2" id="KW-0560">Oxidoreductase</keyword>
<dbReference type="GO" id="GO:0016491">
    <property type="term" value="F:oxidoreductase activity"/>
    <property type="evidence" value="ECO:0007669"/>
    <property type="project" value="UniProtKB-KW"/>
</dbReference>
<dbReference type="Gene3D" id="3.20.20.100">
    <property type="entry name" value="NADP-dependent oxidoreductase domain"/>
    <property type="match status" value="1"/>
</dbReference>
<sequence>MYVRRGFHSDPGLAMAPLALTDTVAVKHTDKRMPQLGFGVWASPRDVCVQSCLNALKAGYRHIDTAQGYQNEAEVGEAIQKSGIPREEIWITTKFVTREKTFDEAYQSVVASVKKCDPRPDGYVDLFLIHMANPGKEGRKLLWQVLERLQEEGKAKTIGVSNWGPHHLEELKGYAKRWPPSVNQIELHPWTQQKEVVKYCRENGIVVEAYCPIVRNQKGDDPTLSAIAKELGVTPNQVLLRYSLQKGWVPLPKSDNPDRMKQNADLYGFEISGEQMARLDALDQGQKGACCPENIPDNIA</sequence>
<dbReference type="Proteomes" id="UP001175261">
    <property type="component" value="Unassembled WGS sequence"/>
</dbReference>
<comment type="similarity">
    <text evidence="1">Belongs to the aldo/keto reductase family.</text>
</comment>
<evidence type="ECO:0000259" key="6">
    <source>
        <dbReference type="Pfam" id="PF00248"/>
    </source>
</evidence>
<evidence type="ECO:0000313" key="7">
    <source>
        <dbReference type="EMBL" id="KAK0382832.1"/>
    </source>
</evidence>